<name>A0A3B5KVU4_9TELE</name>
<keyword evidence="9 14" id="KW-0862">Zinc</keyword>
<dbReference type="SUPFAM" id="SSF50923">
    <property type="entry name" value="Hemopexin-like domain"/>
    <property type="match status" value="1"/>
</dbReference>
<dbReference type="InterPro" id="IPR002477">
    <property type="entry name" value="Peptidoglycan-bd-like"/>
</dbReference>
<feature type="binding site" evidence="15">
    <location>
        <position position="159"/>
    </location>
    <ligand>
        <name>Zn(2+)</name>
        <dbReference type="ChEBI" id="CHEBI:29105"/>
        <label>1</label>
    </ligand>
</feature>
<feature type="binding site" evidence="14">
    <location>
        <position position="213"/>
    </location>
    <ligand>
        <name>Zn(2+)</name>
        <dbReference type="ChEBI" id="CHEBI:29105"/>
        <label>2</label>
        <note>catalytic</note>
    </ligand>
</feature>
<feature type="disulfide bond" evidence="16">
    <location>
        <begin position="273"/>
        <end position="423"/>
    </location>
</feature>
<evidence type="ECO:0000256" key="8">
    <source>
        <dbReference type="ARBA" id="ARBA00022801"/>
    </source>
</evidence>
<comment type="cofactor">
    <cofactor evidence="15">
        <name>Zn(2+)</name>
        <dbReference type="ChEBI" id="CHEBI:29105"/>
    </cofactor>
    <text evidence="15">Binds 2 Zn(2+) ions per subunit.</text>
</comment>
<dbReference type="GO" id="GO:0030574">
    <property type="term" value="P:collagen catabolic process"/>
    <property type="evidence" value="ECO:0007669"/>
    <property type="project" value="TreeGrafter"/>
</dbReference>
<feature type="binding site" evidence="15">
    <location>
        <position position="115"/>
    </location>
    <ligand>
        <name>Ca(2+)</name>
        <dbReference type="ChEBI" id="CHEBI:29108"/>
        <label>1</label>
    </ligand>
</feature>
<dbReference type="AlphaFoldDB" id="A0A3B5KVU4"/>
<dbReference type="GO" id="GO:0008270">
    <property type="term" value="F:zinc ion binding"/>
    <property type="evidence" value="ECO:0007669"/>
    <property type="project" value="InterPro"/>
</dbReference>
<evidence type="ECO:0000256" key="15">
    <source>
        <dbReference type="PIRSR" id="PIRSR621190-2"/>
    </source>
</evidence>
<evidence type="ECO:0000256" key="2">
    <source>
        <dbReference type="ARBA" id="ARBA00010370"/>
    </source>
</evidence>
<comment type="cofactor">
    <cofactor evidence="15">
        <name>Ca(2+)</name>
        <dbReference type="ChEBI" id="CHEBI:29108"/>
    </cofactor>
    <text evidence="15">Can bind about 5 Ca(2+) ions per subunit.</text>
</comment>
<evidence type="ECO:0000256" key="7">
    <source>
        <dbReference type="ARBA" id="ARBA00022729"/>
    </source>
</evidence>
<keyword evidence="22" id="KW-1185">Reference proteome</keyword>
<evidence type="ECO:0000313" key="22">
    <source>
        <dbReference type="Proteomes" id="UP000261380"/>
    </source>
</evidence>
<evidence type="ECO:0000256" key="1">
    <source>
        <dbReference type="ARBA" id="ARBA00004498"/>
    </source>
</evidence>
<dbReference type="Pfam" id="PF00045">
    <property type="entry name" value="Hemopexin"/>
    <property type="match status" value="1"/>
</dbReference>
<organism evidence="21 22">
    <name type="scientific">Xiphophorus couchianus</name>
    <name type="common">Monterrey platyfish</name>
    <dbReference type="NCBI Taxonomy" id="32473"/>
    <lineage>
        <taxon>Eukaryota</taxon>
        <taxon>Metazoa</taxon>
        <taxon>Chordata</taxon>
        <taxon>Craniata</taxon>
        <taxon>Vertebrata</taxon>
        <taxon>Euteleostomi</taxon>
        <taxon>Actinopterygii</taxon>
        <taxon>Neopterygii</taxon>
        <taxon>Teleostei</taxon>
        <taxon>Neoteleostei</taxon>
        <taxon>Acanthomorphata</taxon>
        <taxon>Ovalentaria</taxon>
        <taxon>Atherinomorphae</taxon>
        <taxon>Cyprinodontiformes</taxon>
        <taxon>Poeciliidae</taxon>
        <taxon>Poeciliinae</taxon>
        <taxon>Xiphophorus</taxon>
    </lineage>
</organism>
<evidence type="ECO:0000256" key="13">
    <source>
        <dbReference type="PIRSR" id="PIRSR001191-1"/>
    </source>
</evidence>
<feature type="chain" id="PRO_5017324151" description="Peptidase metallopeptidase domain-containing protein" evidence="19">
    <location>
        <begin position="18"/>
        <end position="423"/>
    </location>
</feature>
<reference evidence="21" key="2">
    <citation type="submission" date="2025-09" db="UniProtKB">
        <authorList>
            <consortium name="Ensembl"/>
        </authorList>
    </citation>
    <scope>IDENTIFICATION</scope>
</reference>
<keyword evidence="7 19" id="KW-0732">Signal</keyword>
<feature type="binding site" evidence="15">
    <location>
        <position position="185"/>
    </location>
    <ligand>
        <name>Ca(2+)</name>
        <dbReference type="ChEBI" id="CHEBI:29108"/>
        <label>2</label>
    </ligand>
</feature>
<dbReference type="Gene3D" id="2.110.10.10">
    <property type="entry name" value="Hemopexin-like domain"/>
    <property type="match status" value="1"/>
</dbReference>
<reference evidence="21" key="1">
    <citation type="submission" date="2025-08" db="UniProtKB">
        <authorList>
            <consortium name="Ensembl"/>
        </authorList>
    </citation>
    <scope>IDENTIFICATION</scope>
</reference>
<feature type="binding site" evidence="15">
    <location>
        <position position="161"/>
    </location>
    <ligand>
        <name>Zn(2+)</name>
        <dbReference type="ChEBI" id="CHEBI:29105"/>
        <label>1</label>
    </ligand>
</feature>
<feature type="binding site" evidence="15">
    <location>
        <position position="183"/>
    </location>
    <ligand>
        <name>Ca(2+)</name>
        <dbReference type="ChEBI" id="CHEBI:29108"/>
        <label>2</label>
    </ligand>
</feature>
<evidence type="ECO:0000256" key="17">
    <source>
        <dbReference type="PIRSR" id="PIRSR621190-5"/>
    </source>
</evidence>
<dbReference type="PANTHER" id="PTHR10201">
    <property type="entry name" value="MATRIX METALLOPROTEINASE"/>
    <property type="match status" value="1"/>
</dbReference>
<dbReference type="GO" id="GO:0006508">
    <property type="term" value="P:proteolysis"/>
    <property type="evidence" value="ECO:0007669"/>
    <property type="project" value="UniProtKB-KW"/>
</dbReference>
<keyword evidence="12" id="KW-0865">Zymogen</keyword>
<dbReference type="InterPro" id="IPR006026">
    <property type="entry name" value="Peptidase_Metallo"/>
</dbReference>
<feature type="repeat" description="Hemopexin" evidence="18">
    <location>
        <begin position="335"/>
        <end position="383"/>
    </location>
</feature>
<protein>
    <recommendedName>
        <fullName evidence="20">Peptidase metallopeptidase domain-containing protein</fullName>
    </recommendedName>
</protein>
<feature type="binding site" evidence="15">
    <location>
        <position position="192"/>
    </location>
    <ligand>
        <name>Ca(2+)</name>
        <dbReference type="ChEBI" id="CHEBI:29108"/>
        <label>1</label>
    </ligand>
</feature>
<dbReference type="FunFam" id="3.40.390.10:FF:000007">
    <property type="entry name" value="Collagenase 3"/>
    <property type="match status" value="1"/>
</dbReference>
<dbReference type="PROSITE" id="PS00546">
    <property type="entry name" value="CYSTEINE_SWITCH"/>
    <property type="match status" value="1"/>
</dbReference>
<evidence type="ECO:0000256" key="5">
    <source>
        <dbReference type="ARBA" id="ARBA00022670"/>
    </source>
</evidence>
<feature type="binding site" evidence="15">
    <location>
        <position position="174"/>
    </location>
    <ligand>
        <name>Zn(2+)</name>
        <dbReference type="ChEBI" id="CHEBI:29105"/>
        <label>1</label>
    </ligand>
</feature>
<feature type="binding site" evidence="14">
    <location>
        <position position="219"/>
    </location>
    <ligand>
        <name>Zn(2+)</name>
        <dbReference type="ChEBI" id="CHEBI:29105"/>
        <label>2</label>
        <note>catalytic</note>
    </ligand>
</feature>
<proteinExistence type="inferred from homology"/>
<evidence type="ECO:0000256" key="6">
    <source>
        <dbReference type="ARBA" id="ARBA00022723"/>
    </source>
</evidence>
<keyword evidence="6 14" id="KW-0479">Metal-binding</keyword>
<dbReference type="GO" id="GO:0004222">
    <property type="term" value="F:metalloendopeptidase activity"/>
    <property type="evidence" value="ECO:0007669"/>
    <property type="project" value="InterPro"/>
</dbReference>
<dbReference type="InterPro" id="IPR021190">
    <property type="entry name" value="Pept_M10A"/>
</dbReference>
<evidence type="ECO:0000256" key="10">
    <source>
        <dbReference type="ARBA" id="ARBA00022837"/>
    </source>
</evidence>
<feature type="domain" description="Peptidase metallopeptidase" evidence="20">
    <location>
        <begin position="96"/>
        <end position="254"/>
    </location>
</feature>
<dbReference type="SMART" id="SM00120">
    <property type="entry name" value="HX"/>
    <property type="match status" value="3"/>
</dbReference>
<feature type="binding site" evidence="15">
    <location>
        <position position="227"/>
    </location>
    <ligand>
        <name>Zn(2+)</name>
        <dbReference type="ChEBI" id="CHEBI:29105"/>
        <label>2</label>
        <note>catalytic</note>
    </ligand>
</feature>
<feature type="binding site" evidence="15">
    <location>
        <position position="189"/>
    </location>
    <ligand>
        <name>Ca(2+)</name>
        <dbReference type="ChEBI" id="CHEBI:29108"/>
        <label>3</label>
    </ligand>
</feature>
<feature type="binding site" evidence="15">
    <location>
        <position position="167"/>
    </location>
    <ligand>
        <name>Ca(2+)</name>
        <dbReference type="ChEBI" id="CHEBI:29108"/>
        <label>3</label>
    </ligand>
</feature>
<dbReference type="SMART" id="SM00235">
    <property type="entry name" value="ZnMc"/>
    <property type="match status" value="1"/>
</dbReference>
<dbReference type="PROSITE" id="PS51642">
    <property type="entry name" value="HEMOPEXIN_2"/>
    <property type="match status" value="1"/>
</dbReference>
<dbReference type="InterPro" id="IPR001818">
    <property type="entry name" value="Pept_M10_metallopeptidase"/>
</dbReference>
<feature type="signal peptide" evidence="19">
    <location>
        <begin position="1"/>
        <end position="17"/>
    </location>
</feature>
<dbReference type="Pfam" id="PF01471">
    <property type="entry name" value="PG_binding_1"/>
    <property type="match status" value="1"/>
</dbReference>
<evidence type="ECO:0000259" key="20">
    <source>
        <dbReference type="SMART" id="SM00235"/>
    </source>
</evidence>
<comment type="subcellular location">
    <subcellularLocation>
        <location evidence="1">Secreted</location>
        <location evidence="1">Extracellular space</location>
        <location evidence="1">Extracellular matrix</location>
    </subcellularLocation>
</comment>
<feature type="binding site" evidence="15">
    <location>
        <position position="190"/>
    </location>
    <ligand>
        <name>Ca(2+)</name>
        <dbReference type="ChEBI" id="CHEBI:29108"/>
        <label>1</label>
    </ligand>
</feature>
<feature type="binding site" evidence="14">
    <location>
        <position position="209"/>
    </location>
    <ligand>
        <name>Zn(2+)</name>
        <dbReference type="ChEBI" id="CHEBI:29105"/>
        <label>2</label>
        <note>catalytic</note>
    </ligand>
</feature>
<evidence type="ECO:0000256" key="12">
    <source>
        <dbReference type="ARBA" id="ARBA00023145"/>
    </source>
</evidence>
<feature type="short sequence motif" description="Cysteine switch" evidence="17">
    <location>
        <begin position="82"/>
        <end position="89"/>
    </location>
</feature>
<comment type="similarity">
    <text evidence="2">Belongs to the peptidase M10A family.</text>
</comment>
<dbReference type="InterPro" id="IPR018487">
    <property type="entry name" value="Hemopexin-like_repeat"/>
</dbReference>
<feature type="binding site" description="in inhibited form" evidence="15">
    <location>
        <position position="84"/>
    </location>
    <ligand>
        <name>Zn(2+)</name>
        <dbReference type="ChEBI" id="CHEBI:29105"/>
        <label>2</label>
        <note>catalytic</note>
    </ligand>
</feature>
<keyword evidence="10 15" id="KW-0106">Calcium</keyword>
<evidence type="ECO:0000256" key="18">
    <source>
        <dbReference type="PROSITE-ProRule" id="PRU01011"/>
    </source>
</evidence>
<evidence type="ECO:0000256" key="3">
    <source>
        <dbReference type="ARBA" id="ARBA00022525"/>
    </source>
</evidence>
<dbReference type="InterPro" id="IPR036365">
    <property type="entry name" value="PGBD-like_sf"/>
</dbReference>
<evidence type="ECO:0000256" key="19">
    <source>
        <dbReference type="SAM" id="SignalP"/>
    </source>
</evidence>
<feature type="binding site" evidence="15">
    <location>
        <position position="192"/>
    </location>
    <ligand>
        <name>Ca(2+)</name>
        <dbReference type="ChEBI" id="CHEBI:29108"/>
        <label>3</label>
    </ligand>
</feature>
<evidence type="ECO:0000256" key="9">
    <source>
        <dbReference type="ARBA" id="ARBA00022833"/>
    </source>
</evidence>
<feature type="binding site" evidence="15">
    <location>
        <position position="149"/>
    </location>
    <ligand>
        <name>Ca(2+)</name>
        <dbReference type="ChEBI" id="CHEBI:29108"/>
        <label>2</label>
    </ligand>
</feature>
<keyword evidence="16" id="KW-1015">Disulfide bond</keyword>
<dbReference type="GeneTree" id="ENSGT00940000160903"/>
<keyword evidence="4" id="KW-0272">Extracellular matrix</keyword>
<evidence type="ECO:0000256" key="11">
    <source>
        <dbReference type="ARBA" id="ARBA00023049"/>
    </source>
</evidence>
<evidence type="ECO:0000256" key="4">
    <source>
        <dbReference type="ARBA" id="ARBA00022530"/>
    </source>
</evidence>
<keyword evidence="11" id="KW-0482">Metalloprotease</keyword>
<dbReference type="SUPFAM" id="SSF55486">
    <property type="entry name" value="Metalloproteases ('zincins'), catalytic domain"/>
    <property type="match status" value="1"/>
</dbReference>
<dbReference type="PANTHER" id="PTHR10201:SF306">
    <property type="entry name" value="MATRILYSIN-LIKE"/>
    <property type="match status" value="1"/>
</dbReference>
<feature type="binding site" evidence="15">
    <location>
        <position position="166"/>
    </location>
    <ligand>
        <name>Ca(2+)</name>
        <dbReference type="ChEBI" id="CHEBI:29108"/>
        <label>3</label>
    </ligand>
</feature>
<dbReference type="Ensembl" id="ENSXCOT00000002166.1">
    <property type="protein sequence ID" value="ENSXCOP00000002135.1"/>
    <property type="gene ID" value="ENSXCOG00000001666.1"/>
</dbReference>
<accession>A0A3B5KVU4</accession>
<sequence length="423" mass="48344">EKCSNVWFLLSLALALCKPLPNSIGLNEDFLRQYYNLVNDHLVRKKRSEPSFISKVKEMQMFFGLNSTGVLDSETLQVMQSPRCGVPDVEEYSHIQGTRWNKNVLTYRIGRYTRDLRSSIVDSLIESAFNVWARASGLTFVRTHSHNADIMVEFVTYAHGDFYPFDGPRGTLAHAFGPGIGTGGDTHFDDDERWTAGGAGYNLFVVAAHEFGHALGLRHSRNPESLMYPTYKAFHSTNLLSREDVANIKALYSKVNRNWILKPLLQRLMQDKCAPDMTFDAVATLGDATFFFRDKYVHIYKMNKCICIHQILFERGSVVRGKPRSLSFFGFPAWVQDVDATVHVVKTGRTLFFMNDIYWSYNENRKVMDFGYPRSISDDFPGVNTTINAAFYKRSEYIAQFYKFDYTHKSIVGVETANAWLGC</sequence>
<dbReference type="InterPro" id="IPR033739">
    <property type="entry name" value="M10A_MMP"/>
</dbReference>
<dbReference type="GO" id="GO:0030198">
    <property type="term" value="P:extracellular matrix organization"/>
    <property type="evidence" value="ECO:0007669"/>
    <property type="project" value="TreeGrafter"/>
</dbReference>
<keyword evidence="8" id="KW-0378">Hydrolase</keyword>
<dbReference type="SUPFAM" id="SSF47090">
    <property type="entry name" value="PGBD-like"/>
    <property type="match status" value="1"/>
</dbReference>
<dbReference type="InterPro" id="IPR024079">
    <property type="entry name" value="MetalloPept_cat_dom_sf"/>
</dbReference>
<dbReference type="Pfam" id="PF00413">
    <property type="entry name" value="Peptidase_M10"/>
    <property type="match status" value="1"/>
</dbReference>
<evidence type="ECO:0000256" key="14">
    <source>
        <dbReference type="PIRSR" id="PIRSR001191-2"/>
    </source>
</evidence>
<dbReference type="InterPro" id="IPR036375">
    <property type="entry name" value="Hemopexin-like_dom_sf"/>
</dbReference>
<feature type="binding site" evidence="15">
    <location>
        <position position="280"/>
    </location>
    <ligand>
        <name>Ca(2+)</name>
        <dbReference type="ChEBI" id="CHEBI:29108"/>
        <label>4</label>
    </ligand>
</feature>
<evidence type="ECO:0000256" key="16">
    <source>
        <dbReference type="PIRSR" id="PIRSR621190-3"/>
    </source>
</evidence>
<dbReference type="GO" id="GO:0031012">
    <property type="term" value="C:extracellular matrix"/>
    <property type="evidence" value="ECO:0007669"/>
    <property type="project" value="InterPro"/>
</dbReference>
<keyword evidence="3" id="KW-0964">Secreted</keyword>
<evidence type="ECO:0000313" key="21">
    <source>
        <dbReference type="Ensembl" id="ENSXCOP00000002135.1"/>
    </source>
</evidence>
<keyword evidence="5" id="KW-0645">Protease</keyword>
<feature type="binding site" evidence="15">
    <location>
        <position position="187"/>
    </location>
    <ligand>
        <name>Zn(2+)</name>
        <dbReference type="ChEBI" id="CHEBI:29105"/>
        <label>1</label>
    </ligand>
</feature>
<dbReference type="Gene3D" id="3.40.390.10">
    <property type="entry name" value="Collagenase (Catalytic Domain)"/>
    <property type="match status" value="1"/>
</dbReference>
<dbReference type="PRINTS" id="PR00138">
    <property type="entry name" value="MATRIXIN"/>
</dbReference>
<dbReference type="PIRSF" id="PIRSF001191">
    <property type="entry name" value="Peptidase_M10A_matrix"/>
    <property type="match status" value="1"/>
</dbReference>
<dbReference type="InterPro" id="IPR021158">
    <property type="entry name" value="Pept_M10A_Zn_BS"/>
</dbReference>
<feature type="active site" evidence="13">
    <location>
        <position position="210"/>
    </location>
</feature>
<dbReference type="Proteomes" id="UP000261380">
    <property type="component" value="Unplaced"/>
</dbReference>
<dbReference type="CDD" id="cd04278">
    <property type="entry name" value="ZnMc_MMP"/>
    <property type="match status" value="1"/>
</dbReference>